<dbReference type="Proteomes" id="UP000701801">
    <property type="component" value="Unassembled WGS sequence"/>
</dbReference>
<gene>
    <name evidence="1" type="ORF">HYALB_00001234</name>
</gene>
<evidence type="ECO:0000313" key="2">
    <source>
        <dbReference type="Proteomes" id="UP000701801"/>
    </source>
</evidence>
<sequence length="158" mass="18280">MRCSPFTESISRASPIPLLENASRTGDKTYVRGLNTCVRYDLKLRFTKRERWIRRKNKIQAFMPYGVFSIRPISEKTIEYCVADVLHLPKLCALYLQRLHPAIKNDWLSKVAKESENCVLEAHSLTCDPTSEARKLGLWRPILPPFEGCDFDCPYVDD</sequence>
<comment type="caution">
    <text evidence="1">The sequence shown here is derived from an EMBL/GenBank/DDBJ whole genome shotgun (WGS) entry which is preliminary data.</text>
</comment>
<accession>A0A9N9Q2M9</accession>
<reference evidence="1" key="1">
    <citation type="submission" date="2021-07" db="EMBL/GenBank/DDBJ databases">
        <authorList>
            <person name="Durling M."/>
        </authorList>
    </citation>
    <scope>NUCLEOTIDE SEQUENCE</scope>
</reference>
<dbReference type="AlphaFoldDB" id="A0A9N9Q2M9"/>
<organism evidence="1 2">
    <name type="scientific">Hymenoscyphus albidus</name>
    <dbReference type="NCBI Taxonomy" id="595503"/>
    <lineage>
        <taxon>Eukaryota</taxon>
        <taxon>Fungi</taxon>
        <taxon>Dikarya</taxon>
        <taxon>Ascomycota</taxon>
        <taxon>Pezizomycotina</taxon>
        <taxon>Leotiomycetes</taxon>
        <taxon>Helotiales</taxon>
        <taxon>Helotiaceae</taxon>
        <taxon>Hymenoscyphus</taxon>
    </lineage>
</organism>
<dbReference type="EMBL" id="CAJVRM010000045">
    <property type="protein sequence ID" value="CAG8972542.1"/>
    <property type="molecule type" value="Genomic_DNA"/>
</dbReference>
<name>A0A9N9Q2M9_9HELO</name>
<dbReference type="OrthoDB" id="26838at2759"/>
<protein>
    <submittedName>
        <fullName evidence="1">Uncharacterized protein</fullName>
    </submittedName>
</protein>
<dbReference type="PANTHER" id="PTHR43040">
    <property type="entry name" value="RIBONUCLEASE D"/>
    <property type="match status" value="1"/>
</dbReference>
<dbReference type="Gene3D" id="3.30.420.10">
    <property type="entry name" value="Ribonuclease H-like superfamily/Ribonuclease H"/>
    <property type="match status" value="1"/>
</dbReference>
<dbReference type="GO" id="GO:0003676">
    <property type="term" value="F:nucleic acid binding"/>
    <property type="evidence" value="ECO:0007669"/>
    <property type="project" value="InterPro"/>
</dbReference>
<proteinExistence type="predicted"/>
<dbReference type="InterPro" id="IPR036397">
    <property type="entry name" value="RNaseH_sf"/>
</dbReference>
<dbReference type="PANTHER" id="PTHR43040:SF1">
    <property type="entry name" value="RIBONUCLEASE D"/>
    <property type="match status" value="1"/>
</dbReference>
<evidence type="ECO:0000313" key="1">
    <source>
        <dbReference type="EMBL" id="CAG8972542.1"/>
    </source>
</evidence>
<keyword evidence="2" id="KW-1185">Reference proteome</keyword>